<protein>
    <recommendedName>
        <fullName evidence="4">Deoxyxylulose-5-phosphate synthase</fullName>
    </recommendedName>
</protein>
<gene>
    <name evidence="2" type="ORF">GCM10009760_20840</name>
</gene>
<evidence type="ECO:0000313" key="2">
    <source>
        <dbReference type="EMBL" id="GAA2139054.1"/>
    </source>
</evidence>
<evidence type="ECO:0000313" key="3">
    <source>
        <dbReference type="Proteomes" id="UP001422759"/>
    </source>
</evidence>
<name>A0ABN2Z9Z7_9ACTN</name>
<dbReference type="Proteomes" id="UP001422759">
    <property type="component" value="Unassembled WGS sequence"/>
</dbReference>
<proteinExistence type="predicted"/>
<evidence type="ECO:0000256" key="1">
    <source>
        <dbReference type="SAM" id="MobiDB-lite"/>
    </source>
</evidence>
<keyword evidence="3" id="KW-1185">Reference proteome</keyword>
<reference evidence="2 3" key="1">
    <citation type="journal article" date="2019" name="Int. J. Syst. Evol. Microbiol.">
        <title>The Global Catalogue of Microorganisms (GCM) 10K type strain sequencing project: providing services to taxonomists for standard genome sequencing and annotation.</title>
        <authorList>
            <consortium name="The Broad Institute Genomics Platform"/>
            <consortium name="The Broad Institute Genome Sequencing Center for Infectious Disease"/>
            <person name="Wu L."/>
            <person name="Ma J."/>
        </authorList>
    </citation>
    <scope>NUCLEOTIDE SEQUENCE [LARGE SCALE GENOMIC DNA]</scope>
    <source>
        <strain evidence="2 3">JCM 14560</strain>
    </source>
</reference>
<feature type="compositionally biased region" description="Basic residues" evidence="1">
    <location>
        <begin position="59"/>
        <end position="75"/>
    </location>
</feature>
<comment type="caution">
    <text evidence="2">The sequence shown here is derived from an EMBL/GenBank/DDBJ whole genome shotgun (WGS) entry which is preliminary data.</text>
</comment>
<dbReference type="EMBL" id="BAAANT010000009">
    <property type="protein sequence ID" value="GAA2139054.1"/>
    <property type="molecule type" value="Genomic_DNA"/>
</dbReference>
<evidence type="ECO:0008006" key="4">
    <source>
        <dbReference type="Google" id="ProtNLM"/>
    </source>
</evidence>
<accession>A0ABN2Z9Z7</accession>
<feature type="region of interest" description="Disordered" evidence="1">
    <location>
        <begin position="59"/>
        <end position="98"/>
    </location>
</feature>
<organism evidence="2 3">
    <name type="scientific">Kitasatospora kazusensis</name>
    <dbReference type="NCBI Taxonomy" id="407974"/>
    <lineage>
        <taxon>Bacteria</taxon>
        <taxon>Bacillati</taxon>
        <taxon>Actinomycetota</taxon>
        <taxon>Actinomycetes</taxon>
        <taxon>Kitasatosporales</taxon>
        <taxon>Streptomycetaceae</taxon>
        <taxon>Kitasatospora</taxon>
    </lineage>
</organism>
<sequence>MQHFTLPPRKLWRLGRCVCCDRPTLVAPGPAWGPDGEAVTLPYCRIGFERAERYRHRARLRSALHSHGRPPGHRSHGPDDREASVALSGGVSYRREQP</sequence>